<keyword evidence="1" id="KW-0812">Transmembrane</keyword>
<dbReference type="RefSeq" id="XP_022765977.1">
    <property type="nucleotide sequence ID" value="XM_022910242.1"/>
</dbReference>
<dbReference type="AlphaFoldDB" id="A0A6P6AM87"/>
<keyword evidence="1" id="KW-0472">Membrane</keyword>
<evidence type="ECO:0000313" key="2">
    <source>
        <dbReference type="Proteomes" id="UP000515121"/>
    </source>
</evidence>
<dbReference type="PANTHER" id="PTHR37714:SF1">
    <property type="entry name" value="PROTEIN, PUTATIVE-RELATED"/>
    <property type="match status" value="1"/>
</dbReference>
<accession>A0A6P6AM87</accession>
<name>A0A6P6AM87_DURZI</name>
<dbReference type="Proteomes" id="UP000515121">
    <property type="component" value="Unplaced"/>
</dbReference>
<evidence type="ECO:0000313" key="3">
    <source>
        <dbReference type="RefSeq" id="XP_022765977.1"/>
    </source>
</evidence>
<keyword evidence="2" id="KW-1185">Reference proteome</keyword>
<dbReference type="KEGG" id="dzi:111310862"/>
<reference evidence="3" key="1">
    <citation type="submission" date="2025-08" db="UniProtKB">
        <authorList>
            <consortium name="RefSeq"/>
        </authorList>
    </citation>
    <scope>IDENTIFICATION</scope>
    <source>
        <tissue evidence="3">Fruit stalk</tissue>
    </source>
</reference>
<feature type="transmembrane region" description="Helical" evidence="1">
    <location>
        <begin position="150"/>
        <end position="172"/>
    </location>
</feature>
<feature type="transmembrane region" description="Helical" evidence="1">
    <location>
        <begin position="112"/>
        <end position="138"/>
    </location>
</feature>
<sequence>MNRPYSVLELLVAFTDFRGSWYNNVGTGTSFFYNHGLKKWASPKPTSLHFQSNPVFIYILISRPYPTFPTHLLVKPDSLILYHQHPTLTSELFNYLLSCKFIIRIRRRRGKLWVGDMAISDAVVGNLVMIYVAVIAGIKAYGLICGRSFGGGFVLILSSTVVGFILIGTLTWDVTRKATYAISRGQASSVQVHEMCKGGICWHGVAVRSPASQLRFRLPQQIPYGSL</sequence>
<protein>
    <submittedName>
        <fullName evidence="3">Uncharacterized protein LOC111310862</fullName>
    </submittedName>
</protein>
<proteinExistence type="predicted"/>
<evidence type="ECO:0000256" key="1">
    <source>
        <dbReference type="SAM" id="Phobius"/>
    </source>
</evidence>
<organism evidence="2 3">
    <name type="scientific">Durio zibethinus</name>
    <name type="common">Durian</name>
    <dbReference type="NCBI Taxonomy" id="66656"/>
    <lineage>
        <taxon>Eukaryota</taxon>
        <taxon>Viridiplantae</taxon>
        <taxon>Streptophyta</taxon>
        <taxon>Embryophyta</taxon>
        <taxon>Tracheophyta</taxon>
        <taxon>Spermatophyta</taxon>
        <taxon>Magnoliopsida</taxon>
        <taxon>eudicotyledons</taxon>
        <taxon>Gunneridae</taxon>
        <taxon>Pentapetalae</taxon>
        <taxon>rosids</taxon>
        <taxon>malvids</taxon>
        <taxon>Malvales</taxon>
        <taxon>Malvaceae</taxon>
        <taxon>Helicteroideae</taxon>
        <taxon>Durio</taxon>
    </lineage>
</organism>
<dbReference type="PANTHER" id="PTHR37714">
    <property type="entry name" value="PROTEIN, PUTATIVE-RELATED"/>
    <property type="match status" value="1"/>
</dbReference>
<gene>
    <name evidence="3" type="primary">LOC111310862</name>
</gene>
<keyword evidence="1" id="KW-1133">Transmembrane helix</keyword>
<dbReference type="GeneID" id="111310862"/>
<dbReference type="OrthoDB" id="1723061at2759"/>